<keyword evidence="3" id="KW-1185">Reference proteome</keyword>
<evidence type="ECO:0000313" key="3">
    <source>
        <dbReference type="Proteomes" id="UP000218231"/>
    </source>
</evidence>
<sequence length="594" mass="64938">MLRQLLGGTDELQHDMSAAQKSLATPQMDVQWSPTSSSTLTGTPELFSSTFAMLSDSSLGPYAGDGWVEQPKPVPDTIYATNAATASGVFIPPANNIYNSYDARLDHPSASAGLHQMAPMQLAPPQQFPFRPQPHYFAPTGPSFHGAAPYPIYNHQIPGPAQPHFINNHRVPHDVRIKSSELNSQREMHFKSARLHPTPGPMQPPPRPMPHQVAAQNGNAGANPRRPSTVSPSDQASLNSPTLTSSGGSATSDTPPLNGEGASTDMEELKSSEEERVMCVACKGIYPSRRSLTGHLGRAQSCREFVGRSYLDQIASGGKPIAPGTENAIKAGAITNGQDGLSPICPHCDRFISHYKGNIRRHINQCQKNGDNPKRRGDKDKKREYKRRKTEDDVSALKEGYDPVLPPPHSAPVVPRMARSLTDVMSSPPLLSPSASYSCDSSPGAHHLHHSMNNGQLQSPNSNSNGESPMKSNEPPDDAYICDGCEFVTIYKGNMKRHLNTCHPAPDCKDLKEWDRKLESMKASAQGITKNDLIEKLNAHKLNSTRGRKPRSRKGTKEESLDDIGGMNIQESEQSMQMDYAHHQPLYGYDHMGY</sequence>
<dbReference type="AlphaFoldDB" id="A0A2A2K9Y0"/>
<dbReference type="OrthoDB" id="5843400at2759"/>
<feature type="compositionally biased region" description="Low complexity" evidence="1">
    <location>
        <begin position="214"/>
        <end position="223"/>
    </location>
</feature>
<dbReference type="EMBL" id="LIAE01009215">
    <property type="protein sequence ID" value="PAV70728.1"/>
    <property type="molecule type" value="Genomic_DNA"/>
</dbReference>
<feature type="compositionally biased region" description="Basic and acidic residues" evidence="1">
    <location>
        <begin position="371"/>
        <end position="401"/>
    </location>
</feature>
<feature type="region of interest" description="Disordered" evidence="1">
    <location>
        <begin position="432"/>
        <end position="477"/>
    </location>
</feature>
<feature type="region of interest" description="Disordered" evidence="1">
    <location>
        <begin position="365"/>
        <end position="414"/>
    </location>
</feature>
<feature type="compositionally biased region" description="Polar residues" evidence="1">
    <location>
        <begin position="226"/>
        <end position="255"/>
    </location>
</feature>
<evidence type="ECO:0000313" key="2">
    <source>
        <dbReference type="EMBL" id="PAV70728.1"/>
    </source>
</evidence>
<comment type="caution">
    <text evidence="2">The sequence shown here is derived from an EMBL/GenBank/DDBJ whole genome shotgun (WGS) entry which is preliminary data.</text>
</comment>
<feature type="region of interest" description="Disordered" evidence="1">
    <location>
        <begin position="542"/>
        <end position="561"/>
    </location>
</feature>
<dbReference type="Proteomes" id="UP000218231">
    <property type="component" value="Unassembled WGS sequence"/>
</dbReference>
<feature type="region of interest" description="Disordered" evidence="1">
    <location>
        <begin position="194"/>
        <end position="270"/>
    </location>
</feature>
<reference evidence="2 3" key="1">
    <citation type="journal article" date="2017" name="Curr. Biol.">
        <title>Genome architecture and evolution of a unichromosomal asexual nematode.</title>
        <authorList>
            <person name="Fradin H."/>
            <person name="Zegar C."/>
            <person name="Gutwein M."/>
            <person name="Lucas J."/>
            <person name="Kovtun M."/>
            <person name="Corcoran D."/>
            <person name="Baugh L.R."/>
            <person name="Kiontke K."/>
            <person name="Gunsalus K."/>
            <person name="Fitch D.H."/>
            <person name="Piano F."/>
        </authorList>
    </citation>
    <scope>NUCLEOTIDE SEQUENCE [LARGE SCALE GENOMIC DNA]</scope>
    <source>
        <strain evidence="2">PF1309</strain>
    </source>
</reference>
<name>A0A2A2K9Y0_9BILA</name>
<evidence type="ECO:0008006" key="4">
    <source>
        <dbReference type="Google" id="ProtNLM"/>
    </source>
</evidence>
<proteinExistence type="predicted"/>
<gene>
    <name evidence="2" type="ORF">WR25_05361</name>
</gene>
<protein>
    <recommendedName>
        <fullName evidence="4">C2H2-type domain-containing protein</fullName>
    </recommendedName>
</protein>
<accession>A0A2A2K9Y0</accession>
<feature type="compositionally biased region" description="Polar residues" evidence="1">
    <location>
        <begin position="451"/>
        <end position="471"/>
    </location>
</feature>
<feature type="compositionally biased region" description="Low complexity" evidence="1">
    <location>
        <begin position="432"/>
        <end position="442"/>
    </location>
</feature>
<feature type="compositionally biased region" description="Pro residues" evidence="1">
    <location>
        <begin position="198"/>
        <end position="209"/>
    </location>
</feature>
<dbReference type="STRING" id="2018661.A0A2A2K9Y0"/>
<evidence type="ECO:0000256" key="1">
    <source>
        <dbReference type="SAM" id="MobiDB-lite"/>
    </source>
</evidence>
<organism evidence="2 3">
    <name type="scientific">Diploscapter pachys</name>
    <dbReference type="NCBI Taxonomy" id="2018661"/>
    <lineage>
        <taxon>Eukaryota</taxon>
        <taxon>Metazoa</taxon>
        <taxon>Ecdysozoa</taxon>
        <taxon>Nematoda</taxon>
        <taxon>Chromadorea</taxon>
        <taxon>Rhabditida</taxon>
        <taxon>Rhabditina</taxon>
        <taxon>Rhabditomorpha</taxon>
        <taxon>Rhabditoidea</taxon>
        <taxon>Rhabditidae</taxon>
        <taxon>Diploscapter</taxon>
    </lineage>
</organism>